<proteinExistence type="predicted"/>
<gene>
    <name evidence="1" type="ORF">RHMOL_Rhmol04G0120400</name>
</gene>
<dbReference type="Proteomes" id="UP001062846">
    <property type="component" value="Chromosome 4"/>
</dbReference>
<evidence type="ECO:0000313" key="1">
    <source>
        <dbReference type="EMBL" id="KAI8558741.1"/>
    </source>
</evidence>
<comment type="caution">
    <text evidence="1">The sequence shown here is derived from an EMBL/GenBank/DDBJ whole genome shotgun (WGS) entry which is preliminary data.</text>
</comment>
<dbReference type="EMBL" id="CM046391">
    <property type="protein sequence ID" value="KAI8558741.1"/>
    <property type="molecule type" value="Genomic_DNA"/>
</dbReference>
<reference evidence="1" key="1">
    <citation type="submission" date="2022-02" db="EMBL/GenBank/DDBJ databases">
        <title>Plant Genome Project.</title>
        <authorList>
            <person name="Zhang R.-G."/>
        </authorList>
    </citation>
    <scope>NUCLEOTIDE SEQUENCE</scope>
    <source>
        <strain evidence="1">AT1</strain>
    </source>
</reference>
<accession>A0ACC0P0Q4</accession>
<organism evidence="1 2">
    <name type="scientific">Rhododendron molle</name>
    <name type="common">Chinese azalea</name>
    <name type="synonym">Azalea mollis</name>
    <dbReference type="NCBI Taxonomy" id="49168"/>
    <lineage>
        <taxon>Eukaryota</taxon>
        <taxon>Viridiplantae</taxon>
        <taxon>Streptophyta</taxon>
        <taxon>Embryophyta</taxon>
        <taxon>Tracheophyta</taxon>
        <taxon>Spermatophyta</taxon>
        <taxon>Magnoliopsida</taxon>
        <taxon>eudicotyledons</taxon>
        <taxon>Gunneridae</taxon>
        <taxon>Pentapetalae</taxon>
        <taxon>asterids</taxon>
        <taxon>Ericales</taxon>
        <taxon>Ericaceae</taxon>
        <taxon>Ericoideae</taxon>
        <taxon>Rhodoreae</taxon>
        <taxon>Rhododendron</taxon>
    </lineage>
</organism>
<name>A0ACC0P0Q4_RHOML</name>
<evidence type="ECO:0000313" key="2">
    <source>
        <dbReference type="Proteomes" id="UP001062846"/>
    </source>
</evidence>
<sequence length="1061" mass="119390">MRIMIKGGVWKNTEDEILKAAVMKYGKNQWARISSLLVRKSAKQCKARWYEWLDPSIKKTEWTREEDEKLLHLAKLMPTQWRTIAPIVGRTPSQCLERYEKLLDAACAKDDNYEAGDDPRKLRPGEIDPNPESKPARPDPVDMDEDEKEMLSEARARLANTRGKKAKRKAREKQLEEARRLASLQKRRELKAAGIQTRQRKRKRKGIDYNAEIPFEKKPPPGFFDVADEDREVEQPKFPTTIEELEGEKRMDKEARLRKQDIARNKIAQRQDAPSAILQANKLNDPETVRKRSKLMLPAPQISDHELEEIAKMGYASDLLLGSEEFTEGSGATRALLANYSQTPRQGMTPLRTPQRTPAGKGDAIMMEAENLARLRESQTPLLGGENPDLHPSDFSGVTPKKKEIQTPNPMLTPSATPGGVGMTPRLGMTPSLAMTPSRDAYAFGVTPKGTPIRDELHINEDMDVHDSAKLELRRQADLRRNLRSGLSNLPQPKNDYQVVIQPEPEDSEEPEEKIEEDMSDRIARERAEEEARQQALLKKRSKVLQRELPRPPAASVELIKSSLMRADEDKSSFVPPTLIEQADEMIRKELLSLLDHDNAKYPLEEKGNKEIKKGVKRASNRKSVSVPTIEDFEEDEMKEADYLIKGEAQFLHVAMGHEDESFDEFVEAHKTCLNDIMYFPIRNAFGLSSVAGNMEKLSALQYEFENVKKRMDDDTKKAQRMEQKIKLLTNGYQMRSTNIWSQIEATFKQMDTAGTEVECFQALQKQEQVAASHRINSLWEEVQKQKELERTLQKRYGDLIAEQELIQSLMDAYRVQEEIAAKNRAHELATAAANETVAPSSETAEPVDLSNNEIPSQDMDNANESPKHDMLINEMSENAAPDMDVSSSDIIPSATEADVGMLEGTDSYEGSVSFADTKLNSVVNSDPTEEDDTKMADDSDRVNGTVNGDLTSTDIVEADLASKDENGMQTGGLTGAEDIVQVDTSLHGCRIRLVLHYQISETDVQYTLSCIRLMDYEANFSPGPIGINLLFKTATQVPFIPILQKAVMGVPDENGGITGK</sequence>
<keyword evidence="2" id="KW-1185">Reference proteome</keyword>
<protein>
    <submittedName>
        <fullName evidence="1">Uncharacterized protein</fullName>
    </submittedName>
</protein>